<dbReference type="EMBL" id="BPLR01002084">
    <property type="protein sequence ID" value="GIX69796.1"/>
    <property type="molecule type" value="Genomic_DNA"/>
</dbReference>
<comment type="caution">
    <text evidence="1">The sequence shown here is derived from an EMBL/GenBank/DDBJ whole genome shotgun (WGS) entry which is preliminary data.</text>
</comment>
<dbReference type="Proteomes" id="UP001054945">
    <property type="component" value="Unassembled WGS sequence"/>
</dbReference>
<sequence>MVQKRWLTELGLLSSKRDRILKCSYPLLLEIDEKLFWTKDYRVSPDLKNVNLPDATLEIVRGFNIAPILHKTVLYSTYTAL</sequence>
<keyword evidence="2" id="KW-1185">Reference proteome</keyword>
<proteinExistence type="predicted"/>
<organism evidence="1 2">
    <name type="scientific">Caerostris extrusa</name>
    <name type="common">Bark spider</name>
    <name type="synonym">Caerostris bankana</name>
    <dbReference type="NCBI Taxonomy" id="172846"/>
    <lineage>
        <taxon>Eukaryota</taxon>
        <taxon>Metazoa</taxon>
        <taxon>Ecdysozoa</taxon>
        <taxon>Arthropoda</taxon>
        <taxon>Chelicerata</taxon>
        <taxon>Arachnida</taxon>
        <taxon>Araneae</taxon>
        <taxon>Araneomorphae</taxon>
        <taxon>Entelegynae</taxon>
        <taxon>Araneoidea</taxon>
        <taxon>Araneidae</taxon>
        <taxon>Caerostris</taxon>
    </lineage>
</organism>
<name>A0AAV4MBN7_CAEEX</name>
<evidence type="ECO:0000313" key="1">
    <source>
        <dbReference type="EMBL" id="GIX69796.1"/>
    </source>
</evidence>
<evidence type="ECO:0000313" key="2">
    <source>
        <dbReference type="Proteomes" id="UP001054945"/>
    </source>
</evidence>
<gene>
    <name evidence="1" type="ORF">CEXT_452201</name>
</gene>
<dbReference type="AlphaFoldDB" id="A0AAV4MBN7"/>
<reference evidence="1 2" key="1">
    <citation type="submission" date="2021-06" db="EMBL/GenBank/DDBJ databases">
        <title>Caerostris extrusa draft genome.</title>
        <authorList>
            <person name="Kono N."/>
            <person name="Arakawa K."/>
        </authorList>
    </citation>
    <scope>NUCLEOTIDE SEQUENCE [LARGE SCALE GENOMIC DNA]</scope>
</reference>
<protein>
    <submittedName>
        <fullName evidence="1">Uncharacterized protein</fullName>
    </submittedName>
</protein>
<accession>A0AAV4MBN7</accession>